<keyword evidence="1" id="KW-1133">Transmembrane helix</keyword>
<keyword evidence="3" id="KW-1185">Reference proteome</keyword>
<accession>A0A821WD28</accession>
<reference evidence="2" key="1">
    <citation type="submission" date="2021-02" db="EMBL/GenBank/DDBJ databases">
        <authorList>
            <person name="Nowell W R."/>
        </authorList>
    </citation>
    <scope>NUCLEOTIDE SEQUENCE</scope>
</reference>
<dbReference type="EMBL" id="CAJOBP010083298">
    <property type="protein sequence ID" value="CAF4922199.1"/>
    <property type="molecule type" value="Genomic_DNA"/>
</dbReference>
<gene>
    <name evidence="2" type="ORF">UJA718_LOCUS46480</name>
</gene>
<evidence type="ECO:0000313" key="2">
    <source>
        <dbReference type="EMBL" id="CAF4922199.1"/>
    </source>
</evidence>
<keyword evidence="1" id="KW-0472">Membrane</keyword>
<feature type="non-terminal residue" evidence="2">
    <location>
        <position position="1"/>
    </location>
</feature>
<comment type="caution">
    <text evidence="2">The sequence shown here is derived from an EMBL/GenBank/DDBJ whole genome shotgun (WGS) entry which is preliminary data.</text>
</comment>
<dbReference type="Proteomes" id="UP000663873">
    <property type="component" value="Unassembled WGS sequence"/>
</dbReference>
<name>A0A821WD28_9BILA</name>
<evidence type="ECO:0000256" key="1">
    <source>
        <dbReference type="SAM" id="Phobius"/>
    </source>
</evidence>
<evidence type="ECO:0000313" key="3">
    <source>
        <dbReference type="Proteomes" id="UP000663873"/>
    </source>
</evidence>
<protein>
    <submittedName>
        <fullName evidence="2">Uncharacterized protein</fullName>
    </submittedName>
</protein>
<sequence length="72" mass="8045">SKLRCTLAMSFCFVLLLVVVIFGFVTGCIFELDDDIDDFGDDDDDDDDDDEDEDGNFFRLGCVFSVLTLVST</sequence>
<organism evidence="2 3">
    <name type="scientific">Rotaria socialis</name>
    <dbReference type="NCBI Taxonomy" id="392032"/>
    <lineage>
        <taxon>Eukaryota</taxon>
        <taxon>Metazoa</taxon>
        <taxon>Spiralia</taxon>
        <taxon>Gnathifera</taxon>
        <taxon>Rotifera</taxon>
        <taxon>Eurotatoria</taxon>
        <taxon>Bdelloidea</taxon>
        <taxon>Philodinida</taxon>
        <taxon>Philodinidae</taxon>
        <taxon>Rotaria</taxon>
    </lineage>
</organism>
<proteinExistence type="predicted"/>
<keyword evidence="1" id="KW-0812">Transmembrane</keyword>
<dbReference type="AlphaFoldDB" id="A0A821WD28"/>
<feature type="transmembrane region" description="Helical" evidence="1">
    <location>
        <begin position="7"/>
        <end position="32"/>
    </location>
</feature>